<name>A0A147JC38_9SPHN</name>
<gene>
    <name evidence="1" type="ORF">NS258_02365</name>
</gene>
<proteinExistence type="predicted"/>
<evidence type="ECO:0000313" key="1">
    <source>
        <dbReference type="EMBL" id="KTW17269.1"/>
    </source>
</evidence>
<dbReference type="Pfam" id="PF12599">
    <property type="entry name" value="DUF3768"/>
    <property type="match status" value="1"/>
</dbReference>
<organism evidence="1 2">
    <name type="scientific">Sphingomonas sanguinis</name>
    <dbReference type="NCBI Taxonomy" id="33051"/>
    <lineage>
        <taxon>Bacteria</taxon>
        <taxon>Pseudomonadati</taxon>
        <taxon>Pseudomonadota</taxon>
        <taxon>Alphaproteobacteria</taxon>
        <taxon>Sphingomonadales</taxon>
        <taxon>Sphingomonadaceae</taxon>
        <taxon>Sphingomonas</taxon>
    </lineage>
</organism>
<dbReference type="PATRIC" id="fig|33051.5.peg.414"/>
<evidence type="ECO:0008006" key="3">
    <source>
        <dbReference type="Google" id="ProtNLM"/>
    </source>
</evidence>
<reference evidence="1 2" key="1">
    <citation type="journal article" date="2016" name="Front. Microbiol.">
        <title>Genomic Resource of Rice Seed Associated Bacteria.</title>
        <authorList>
            <person name="Midha S."/>
            <person name="Bansal K."/>
            <person name="Sharma S."/>
            <person name="Kumar N."/>
            <person name="Patil P.P."/>
            <person name="Chaudhry V."/>
            <person name="Patil P.B."/>
        </authorList>
    </citation>
    <scope>NUCLEOTIDE SEQUENCE [LARGE SCALE GENOMIC DNA]</scope>
    <source>
        <strain evidence="1 2">NS258</strain>
    </source>
</reference>
<protein>
    <recommendedName>
        <fullName evidence="3">DUF3768 domain-containing protein</fullName>
    </recommendedName>
</protein>
<sequence>MTAKDDARPHDSAANPVTVLNDVFRRNPSRGTMVATAGVISLGAGALPAIIEMVRTFDAFTPDNDPYGEHDFGVLEWQGHRLFWKIDCFDKAMVFGSPDPSDPDVTTRVLTIMLAEEW</sequence>
<dbReference type="EMBL" id="LDTC01000012">
    <property type="protein sequence ID" value="KTW17269.1"/>
    <property type="molecule type" value="Genomic_DNA"/>
</dbReference>
<dbReference type="InterPro" id="IPR022243">
    <property type="entry name" value="DUF3768"/>
</dbReference>
<dbReference type="RefSeq" id="WP_058715544.1">
    <property type="nucleotide sequence ID" value="NZ_LDTC01000012.1"/>
</dbReference>
<accession>A0A147JC38</accession>
<comment type="caution">
    <text evidence="1">The sequence shown here is derived from an EMBL/GenBank/DDBJ whole genome shotgun (WGS) entry which is preliminary data.</text>
</comment>
<dbReference type="Proteomes" id="UP000074410">
    <property type="component" value="Unassembled WGS sequence"/>
</dbReference>
<evidence type="ECO:0000313" key="2">
    <source>
        <dbReference type="Proteomes" id="UP000074410"/>
    </source>
</evidence>
<dbReference type="AlphaFoldDB" id="A0A147JC38"/>